<name>A0A0E0QL63_ORYRU</name>
<organism evidence="1 2">
    <name type="scientific">Oryza rufipogon</name>
    <name type="common">Brownbeard rice</name>
    <name type="synonym">Asian wild rice</name>
    <dbReference type="NCBI Taxonomy" id="4529"/>
    <lineage>
        <taxon>Eukaryota</taxon>
        <taxon>Viridiplantae</taxon>
        <taxon>Streptophyta</taxon>
        <taxon>Embryophyta</taxon>
        <taxon>Tracheophyta</taxon>
        <taxon>Spermatophyta</taxon>
        <taxon>Magnoliopsida</taxon>
        <taxon>Liliopsida</taxon>
        <taxon>Poales</taxon>
        <taxon>Poaceae</taxon>
        <taxon>BOP clade</taxon>
        <taxon>Oryzoideae</taxon>
        <taxon>Oryzeae</taxon>
        <taxon>Oryzinae</taxon>
        <taxon>Oryza</taxon>
    </lineage>
</organism>
<sequence length="33" mass="3377">MRIVHAAQSALGLCVILASLLPVTVVGVTLPPH</sequence>
<accession>A0A0E0QL63</accession>
<dbReference type="HOGENOM" id="CLU_3385571_0_0_1"/>
<reference evidence="1" key="2">
    <citation type="submission" date="2015-06" db="UniProtKB">
        <authorList>
            <consortium name="EnsemblPlants"/>
        </authorList>
    </citation>
    <scope>IDENTIFICATION</scope>
</reference>
<proteinExistence type="predicted"/>
<dbReference type="Proteomes" id="UP000008022">
    <property type="component" value="Unassembled WGS sequence"/>
</dbReference>
<dbReference type="EnsemblPlants" id="ORUFI08G22810.1">
    <property type="protein sequence ID" value="ORUFI08G22810.1"/>
    <property type="gene ID" value="ORUFI08G22810"/>
</dbReference>
<keyword evidence="2" id="KW-1185">Reference proteome</keyword>
<dbReference type="AlphaFoldDB" id="A0A0E0QL63"/>
<dbReference type="Gramene" id="ORUFI08G22810.1">
    <property type="protein sequence ID" value="ORUFI08G22810.1"/>
    <property type="gene ID" value="ORUFI08G22810"/>
</dbReference>
<evidence type="ECO:0000313" key="1">
    <source>
        <dbReference type="EnsemblPlants" id="ORUFI08G22810.1"/>
    </source>
</evidence>
<protein>
    <submittedName>
        <fullName evidence="1">Uncharacterized protein</fullName>
    </submittedName>
</protein>
<reference evidence="2" key="1">
    <citation type="submission" date="2013-06" db="EMBL/GenBank/DDBJ databases">
        <authorList>
            <person name="Zhao Q."/>
        </authorList>
    </citation>
    <scope>NUCLEOTIDE SEQUENCE</scope>
    <source>
        <strain evidence="2">cv. W1943</strain>
    </source>
</reference>
<evidence type="ECO:0000313" key="2">
    <source>
        <dbReference type="Proteomes" id="UP000008022"/>
    </source>
</evidence>